<feature type="domain" description="Neurotransmitter-gated ion-channel ligand-binding" evidence="6">
    <location>
        <begin position="45"/>
        <end position="227"/>
    </location>
</feature>
<reference evidence="8 9" key="1">
    <citation type="journal article" date="2024" name="Proc. Natl. Acad. Sci. U.S.A.">
        <title>The genetic regulatory architecture and epigenomic basis for age-related changes in rattlesnake venom.</title>
        <authorList>
            <person name="Hogan M.P."/>
            <person name="Holding M.L."/>
            <person name="Nystrom G.S."/>
            <person name="Colston T.J."/>
            <person name="Bartlett D.A."/>
            <person name="Mason A.J."/>
            <person name="Ellsworth S.A."/>
            <person name="Rautsaw R.M."/>
            <person name="Lawrence K.C."/>
            <person name="Strickland J.L."/>
            <person name="He B."/>
            <person name="Fraser P."/>
            <person name="Margres M.J."/>
            <person name="Gilbert D.M."/>
            <person name="Gibbs H.L."/>
            <person name="Parkinson C.L."/>
            <person name="Rokyta D.R."/>
        </authorList>
    </citation>
    <scope>NUCLEOTIDE SEQUENCE [LARGE SCALE GENOMIC DNA]</scope>
    <source>
        <strain evidence="8">DRR0105</strain>
    </source>
</reference>
<dbReference type="InterPro" id="IPR006201">
    <property type="entry name" value="Neur_channel"/>
</dbReference>
<evidence type="ECO:0000256" key="1">
    <source>
        <dbReference type="ARBA" id="ARBA00004141"/>
    </source>
</evidence>
<dbReference type="InterPro" id="IPR006029">
    <property type="entry name" value="Neurotrans-gated_channel_TM"/>
</dbReference>
<dbReference type="GO" id="GO:0005230">
    <property type="term" value="F:extracellular ligand-gated monoatomic ion channel activity"/>
    <property type="evidence" value="ECO:0007669"/>
    <property type="project" value="InterPro"/>
</dbReference>
<dbReference type="GO" id="GO:0004888">
    <property type="term" value="F:transmembrane signaling receptor activity"/>
    <property type="evidence" value="ECO:0007669"/>
    <property type="project" value="InterPro"/>
</dbReference>
<dbReference type="PANTHER" id="PTHR18945">
    <property type="entry name" value="NEUROTRANSMITTER GATED ION CHANNEL"/>
    <property type="match status" value="1"/>
</dbReference>
<evidence type="ECO:0000313" key="9">
    <source>
        <dbReference type="Proteomes" id="UP001474421"/>
    </source>
</evidence>
<evidence type="ECO:0000256" key="4">
    <source>
        <dbReference type="ARBA" id="ARBA00023136"/>
    </source>
</evidence>
<evidence type="ECO:0000259" key="6">
    <source>
        <dbReference type="Pfam" id="PF02931"/>
    </source>
</evidence>
<proteinExistence type="predicted"/>
<keyword evidence="9" id="KW-1185">Reference proteome</keyword>
<feature type="transmembrane region" description="Helical" evidence="5">
    <location>
        <begin position="414"/>
        <end position="434"/>
    </location>
</feature>
<accession>A0AAW1BWY4</accession>
<comment type="subcellular location">
    <subcellularLocation>
        <location evidence="1">Membrane</location>
        <topology evidence="1">Multi-pass membrane protein</topology>
    </subcellularLocation>
</comment>
<dbReference type="InterPro" id="IPR036719">
    <property type="entry name" value="Neuro-gated_channel_TM_sf"/>
</dbReference>
<feature type="transmembrane region" description="Helical" evidence="5">
    <location>
        <begin position="290"/>
        <end position="311"/>
    </location>
</feature>
<keyword evidence="2 5" id="KW-0812">Transmembrane</keyword>
<dbReference type="SUPFAM" id="SSF63712">
    <property type="entry name" value="Nicotinic receptor ligand binding domain-like"/>
    <property type="match status" value="1"/>
</dbReference>
<evidence type="ECO:0000256" key="3">
    <source>
        <dbReference type="ARBA" id="ARBA00022989"/>
    </source>
</evidence>
<dbReference type="InterPro" id="IPR018000">
    <property type="entry name" value="Neurotransmitter_ion_chnl_CS"/>
</dbReference>
<gene>
    <name evidence="8" type="ORF">NXF25_005680</name>
</gene>
<dbReference type="Gene3D" id="2.70.170.10">
    <property type="entry name" value="Neurotransmitter-gated ion-channel ligand-binding domain"/>
    <property type="match status" value="1"/>
</dbReference>
<protein>
    <recommendedName>
        <fullName evidence="10">5-hydroxytryptamine receptor 3A-like</fullName>
    </recommendedName>
</protein>
<dbReference type="PROSITE" id="PS00236">
    <property type="entry name" value="NEUROTR_ION_CHANNEL"/>
    <property type="match status" value="1"/>
</dbReference>
<dbReference type="Pfam" id="PF02931">
    <property type="entry name" value="Neur_chan_LBD"/>
    <property type="match status" value="1"/>
</dbReference>
<dbReference type="Gene3D" id="1.20.58.390">
    <property type="entry name" value="Neurotransmitter-gated ion-channel transmembrane domain"/>
    <property type="match status" value="1"/>
</dbReference>
<dbReference type="InterPro" id="IPR036734">
    <property type="entry name" value="Neur_chan_lig-bd_sf"/>
</dbReference>
<keyword evidence="4 5" id="KW-0472">Membrane</keyword>
<dbReference type="InterPro" id="IPR038050">
    <property type="entry name" value="Neuro_actylchol_rec"/>
</dbReference>
<feature type="domain" description="Neurotransmitter-gated ion-channel transmembrane" evidence="7">
    <location>
        <begin position="255"/>
        <end position="347"/>
    </location>
</feature>
<dbReference type="Pfam" id="PF02932">
    <property type="entry name" value="Neur_chan_memb"/>
    <property type="match status" value="1"/>
</dbReference>
<keyword evidence="3 5" id="KW-1133">Transmembrane helix</keyword>
<evidence type="ECO:0000259" key="7">
    <source>
        <dbReference type="Pfam" id="PF02932"/>
    </source>
</evidence>
<name>A0AAW1BWY4_CROAD</name>
<evidence type="ECO:0000313" key="8">
    <source>
        <dbReference type="EMBL" id="KAK9406906.1"/>
    </source>
</evidence>
<dbReference type="InterPro" id="IPR006202">
    <property type="entry name" value="Neur_chan_lig-bd"/>
</dbReference>
<sequence length="436" mass="50184">MASRDASMKQICTYHDVVEYLNISSKKELLLYSIPKQNWEETLEVGLDFTLISILSVVWKDEFISWNPLDFCNITSITLPVNLFWTPHIFIDEQADEDKYTVSRFIDISSDGSISLFQAHQLTSACNLDIHPFPFDEQKCNLTMGLALHEDCPELAVLWVMGLIFFPENEVKMKSIKTSQKTNQDSRRHYLAGGEWKFENVRIIEETQTYGLSKYSSVIYEIAMKRRSILHELIVILPIFVLFLLDMAISCAFSSPAEKIAFKVTMILQVSFLSTMLIDKLPPTSDYPPVIAIFFTGIFAFMVLGILENACMEYFKEQNSKFPSFKTKNFIRKFLRKKKIKAEDSVTDVGEEIAMENKPTREFPLVENDITDSLVFLKQLSLELQQIKKHLALEESKEVSGPAIQDKYVRLGKCLCYIRLVLSLGFIAFIVVQWRS</sequence>
<evidence type="ECO:0000256" key="2">
    <source>
        <dbReference type="ARBA" id="ARBA00022692"/>
    </source>
</evidence>
<dbReference type="EMBL" id="JAOTOJ010000002">
    <property type="protein sequence ID" value="KAK9406906.1"/>
    <property type="molecule type" value="Genomic_DNA"/>
</dbReference>
<evidence type="ECO:0000256" key="5">
    <source>
        <dbReference type="SAM" id="Phobius"/>
    </source>
</evidence>
<comment type="caution">
    <text evidence="8">The sequence shown here is derived from an EMBL/GenBank/DDBJ whole genome shotgun (WGS) entry which is preliminary data.</text>
</comment>
<dbReference type="AlphaFoldDB" id="A0AAW1BWY4"/>
<organism evidence="8 9">
    <name type="scientific">Crotalus adamanteus</name>
    <name type="common">Eastern diamondback rattlesnake</name>
    <dbReference type="NCBI Taxonomy" id="8729"/>
    <lineage>
        <taxon>Eukaryota</taxon>
        <taxon>Metazoa</taxon>
        <taxon>Chordata</taxon>
        <taxon>Craniata</taxon>
        <taxon>Vertebrata</taxon>
        <taxon>Euteleostomi</taxon>
        <taxon>Lepidosauria</taxon>
        <taxon>Squamata</taxon>
        <taxon>Bifurcata</taxon>
        <taxon>Unidentata</taxon>
        <taxon>Episquamata</taxon>
        <taxon>Toxicofera</taxon>
        <taxon>Serpentes</taxon>
        <taxon>Colubroidea</taxon>
        <taxon>Viperidae</taxon>
        <taxon>Crotalinae</taxon>
        <taxon>Crotalus</taxon>
    </lineage>
</organism>
<dbReference type="GO" id="GO:0016020">
    <property type="term" value="C:membrane"/>
    <property type="evidence" value="ECO:0007669"/>
    <property type="project" value="UniProtKB-SubCell"/>
</dbReference>
<dbReference type="SUPFAM" id="SSF90112">
    <property type="entry name" value="Neurotransmitter-gated ion-channel transmembrane pore"/>
    <property type="match status" value="1"/>
</dbReference>
<feature type="transmembrane region" description="Helical" evidence="5">
    <location>
        <begin position="233"/>
        <end position="253"/>
    </location>
</feature>
<dbReference type="Proteomes" id="UP001474421">
    <property type="component" value="Unassembled WGS sequence"/>
</dbReference>
<evidence type="ECO:0008006" key="10">
    <source>
        <dbReference type="Google" id="ProtNLM"/>
    </source>
</evidence>